<dbReference type="GO" id="GO:0005524">
    <property type="term" value="F:ATP binding"/>
    <property type="evidence" value="ECO:0007669"/>
    <property type="project" value="UniProtKB-KW"/>
</dbReference>
<dbReference type="SUPFAM" id="SSF52540">
    <property type="entry name" value="P-loop containing nucleoside triphosphate hydrolases"/>
    <property type="match status" value="2"/>
</dbReference>
<name>A0A7W3R7J6_9ACTN</name>
<dbReference type="Proteomes" id="UP000539313">
    <property type="component" value="Unassembled WGS sequence"/>
</dbReference>
<dbReference type="InterPro" id="IPR027417">
    <property type="entry name" value="P-loop_NTPase"/>
</dbReference>
<evidence type="ECO:0000313" key="2">
    <source>
        <dbReference type="EMBL" id="MBA9002701.1"/>
    </source>
</evidence>
<dbReference type="AlphaFoldDB" id="A0A7W3R7J6"/>
<evidence type="ECO:0000313" key="3">
    <source>
        <dbReference type="Proteomes" id="UP000539313"/>
    </source>
</evidence>
<evidence type="ECO:0000256" key="1">
    <source>
        <dbReference type="SAM" id="MobiDB-lite"/>
    </source>
</evidence>
<reference evidence="2 3" key="1">
    <citation type="submission" date="2020-08" db="EMBL/GenBank/DDBJ databases">
        <title>Sequencing the genomes of 1000 actinobacteria strains.</title>
        <authorList>
            <person name="Klenk H.-P."/>
        </authorList>
    </citation>
    <scope>NUCLEOTIDE SEQUENCE [LARGE SCALE GENOMIC DNA]</scope>
    <source>
        <strain evidence="2 3">DSM 45823</strain>
    </source>
</reference>
<keyword evidence="2" id="KW-0067">ATP-binding</keyword>
<gene>
    <name evidence="2" type="ORF">HNR21_001583</name>
</gene>
<comment type="caution">
    <text evidence="2">The sequence shown here is derived from an EMBL/GenBank/DDBJ whole genome shotgun (WGS) entry which is preliminary data.</text>
</comment>
<dbReference type="EMBL" id="JACJII010000001">
    <property type="protein sequence ID" value="MBA9002701.1"/>
    <property type="molecule type" value="Genomic_DNA"/>
</dbReference>
<keyword evidence="3" id="KW-1185">Reference proteome</keyword>
<dbReference type="InterPro" id="IPR015947">
    <property type="entry name" value="PUA-like_sf"/>
</dbReference>
<sequence>MSALTWALTIPQPAAWAIANGHQDVYSRTADTDHRGWIALCAGVDISPDLLAQAVNLTGWTAEEIVDACPERNAIVAVARLTEVCDRYTACDCGPWVDRRLLHWRLADVTPLPEPIPAPRMLGLWQMSYELSERVQDGWTRARGTATAARPDEEEPKDSRTLRDELLPLPDAAAGYRRVLLLGTTGAGKTTVVRQLLGTDPRSERFPSTSTAKTTVADTEVVLTGEQEFRAAVTFADREEIAVHLRDNVWEAAKAVYEARPDDVVYDKLLDHVSQRYRFSYLLGRPALSAPERVDDLDDDLDLLDDEPAEETPANGTSDPRTADMLHEAVKAIRHLVNFEMISLQGEITTDGDDRSREEIVEDELENRIRRSPVSGRIVAAMLAEIEARFERLPTGRLHRDADGWPVSWSWSCPDRAEFLHTVNQFSSNHTERFGTLLTPLVNGIRVAGPFRPRWAESTPRLVLIDGEGMGHIHDSATEVSTRLRKRLDEVDAIVLVDNAQQPMQAAPVAVMRTAATTGNGDKLFFLFTHFDLVHGDNLRTAKDRARHVLNSAENVLNAIRQDLGIAERVLRNRLDTARYFVGGIDKRLDPAGDGPSRQAVQQFDKLVRALMADAVEVEVGPARPVYKRERVTEAAVEAARSFHRQWRGVLGLSYEPGVPKRHWASIKALTRRLAEGMDEYQDLRPAASLRTCLENALYRMIQDPARWTGAEPDAKEQQVVFGTVSRAVTTRLITTIDRLITEEPRPDWQQAYEQHGKGSTFRRARILDEDVYTPAVPYPGAGDPYDNAFTRAIHAAFAEAAAEHDFLLD</sequence>
<proteinExistence type="predicted"/>
<protein>
    <submittedName>
        <fullName evidence="2">Energy-coupling factor transporter ATP-binding protein EcfA2</fullName>
    </submittedName>
</protein>
<dbReference type="Gene3D" id="2.30.130.30">
    <property type="entry name" value="Hypothetical protein"/>
    <property type="match status" value="1"/>
</dbReference>
<keyword evidence="2" id="KW-0547">Nucleotide-binding</keyword>
<accession>A0A7W3R7J6</accession>
<feature type="region of interest" description="Disordered" evidence="1">
    <location>
        <begin position="141"/>
        <end position="162"/>
    </location>
</feature>
<dbReference type="Gene3D" id="3.40.50.300">
    <property type="entry name" value="P-loop containing nucleotide triphosphate hydrolases"/>
    <property type="match status" value="1"/>
</dbReference>
<organism evidence="2 3">
    <name type="scientific">Thermomonospora cellulosilytica</name>
    <dbReference type="NCBI Taxonomy" id="1411118"/>
    <lineage>
        <taxon>Bacteria</taxon>
        <taxon>Bacillati</taxon>
        <taxon>Actinomycetota</taxon>
        <taxon>Actinomycetes</taxon>
        <taxon>Streptosporangiales</taxon>
        <taxon>Thermomonosporaceae</taxon>
        <taxon>Thermomonospora</taxon>
    </lineage>
</organism>
<feature type="compositionally biased region" description="Acidic residues" evidence="1">
    <location>
        <begin position="298"/>
        <end position="310"/>
    </location>
</feature>
<dbReference type="SUPFAM" id="SSF88697">
    <property type="entry name" value="PUA domain-like"/>
    <property type="match status" value="1"/>
</dbReference>
<dbReference type="RefSeq" id="WP_182704652.1">
    <property type="nucleotide sequence ID" value="NZ_JACJII010000001.1"/>
</dbReference>
<feature type="region of interest" description="Disordered" evidence="1">
    <location>
        <begin position="298"/>
        <end position="321"/>
    </location>
</feature>